<dbReference type="InterPro" id="IPR045031">
    <property type="entry name" value="DHP_synth-like"/>
</dbReference>
<dbReference type="PROSITE" id="PS00793">
    <property type="entry name" value="DHPS_2"/>
    <property type="match status" value="1"/>
</dbReference>
<dbReference type="PROSITE" id="PS50972">
    <property type="entry name" value="PTERIN_BINDING"/>
    <property type="match status" value="1"/>
</dbReference>
<comment type="similarity">
    <text evidence="4">Belongs to the DHPS family.</text>
</comment>
<evidence type="ECO:0000256" key="2">
    <source>
        <dbReference type="ARBA" id="ARBA00001946"/>
    </source>
</evidence>
<evidence type="ECO:0000256" key="8">
    <source>
        <dbReference type="ARBA" id="ARBA00022723"/>
    </source>
</evidence>
<keyword evidence="8" id="KW-0479">Metal-binding</keyword>
<evidence type="ECO:0000256" key="4">
    <source>
        <dbReference type="ARBA" id="ARBA00009503"/>
    </source>
</evidence>
<dbReference type="GO" id="GO:0046656">
    <property type="term" value="P:folic acid biosynthetic process"/>
    <property type="evidence" value="ECO:0007669"/>
    <property type="project" value="UniProtKB-KW"/>
</dbReference>
<keyword evidence="9" id="KW-0460">Magnesium</keyword>
<evidence type="ECO:0000256" key="9">
    <source>
        <dbReference type="ARBA" id="ARBA00022842"/>
    </source>
</evidence>
<dbReference type="PANTHER" id="PTHR20941">
    <property type="entry name" value="FOLATE SYNTHESIS PROTEINS"/>
    <property type="match status" value="1"/>
</dbReference>
<proteinExistence type="inferred from homology"/>
<dbReference type="EMBL" id="CP001825">
    <property type="protein sequence ID" value="ACZ41592.1"/>
    <property type="molecule type" value="Genomic_DNA"/>
</dbReference>
<dbReference type="EC" id="2.5.1.15" evidence="5"/>
<dbReference type="GO" id="GO:0004156">
    <property type="term" value="F:dihydropteroate synthase activity"/>
    <property type="evidence" value="ECO:0007669"/>
    <property type="project" value="UniProtKB-EC"/>
</dbReference>
<comment type="cofactor">
    <cofactor evidence="2">
        <name>Mg(2+)</name>
        <dbReference type="ChEBI" id="CHEBI:18420"/>
    </cofactor>
</comment>
<evidence type="ECO:0000256" key="7">
    <source>
        <dbReference type="ARBA" id="ARBA00022679"/>
    </source>
</evidence>
<keyword evidence="14" id="KW-1185">Reference proteome</keyword>
<feature type="domain" description="Pterin-binding" evidence="12">
    <location>
        <begin position="85"/>
        <end position="336"/>
    </location>
</feature>
<dbReference type="FunFam" id="3.20.20.20:FF:000006">
    <property type="entry name" value="Dihydropteroate synthase"/>
    <property type="match status" value="1"/>
</dbReference>
<evidence type="ECO:0000256" key="10">
    <source>
        <dbReference type="ARBA" id="ARBA00022909"/>
    </source>
</evidence>
<comment type="catalytic activity">
    <reaction evidence="1">
        <text>(7,8-dihydropterin-6-yl)methyl diphosphate + 4-aminobenzoate = 7,8-dihydropteroate + diphosphate</text>
        <dbReference type="Rhea" id="RHEA:19949"/>
        <dbReference type="ChEBI" id="CHEBI:17836"/>
        <dbReference type="ChEBI" id="CHEBI:17839"/>
        <dbReference type="ChEBI" id="CHEBI:33019"/>
        <dbReference type="ChEBI" id="CHEBI:72950"/>
        <dbReference type="EC" id="2.5.1.15"/>
    </reaction>
</comment>
<dbReference type="InterPro" id="IPR011005">
    <property type="entry name" value="Dihydropteroate_synth-like_sf"/>
</dbReference>
<keyword evidence="10" id="KW-0289">Folate biosynthesis</keyword>
<protein>
    <recommendedName>
        <fullName evidence="6">Dihydropteroate synthase</fullName>
        <ecNumber evidence="5">2.5.1.15</ecNumber>
    </recommendedName>
    <alternativeName>
        <fullName evidence="11">Dihydropteroate pyrophosphorylase</fullName>
    </alternativeName>
</protein>
<evidence type="ECO:0000313" key="14">
    <source>
        <dbReference type="Proteomes" id="UP000000323"/>
    </source>
</evidence>
<dbReference type="InterPro" id="IPR000489">
    <property type="entry name" value="Pterin-binding_dom"/>
</dbReference>
<evidence type="ECO:0000256" key="1">
    <source>
        <dbReference type="ARBA" id="ARBA00000012"/>
    </source>
</evidence>
<dbReference type="NCBIfam" id="TIGR01496">
    <property type="entry name" value="DHPS"/>
    <property type="match status" value="1"/>
</dbReference>
<dbReference type="HOGENOM" id="CLU_008023_0_2_0"/>
<accession>D1CF86</accession>
<dbReference type="PANTHER" id="PTHR20941:SF1">
    <property type="entry name" value="FOLIC ACID SYNTHESIS PROTEIN FOL1"/>
    <property type="match status" value="1"/>
</dbReference>
<dbReference type="KEGG" id="ttr:Tter_0675"/>
<dbReference type="GO" id="GO:0046872">
    <property type="term" value="F:metal ion binding"/>
    <property type="evidence" value="ECO:0007669"/>
    <property type="project" value="UniProtKB-KW"/>
</dbReference>
<name>D1CF86_THET1</name>
<dbReference type="eggNOG" id="COG0294">
    <property type="taxonomic scope" value="Bacteria"/>
</dbReference>
<evidence type="ECO:0000256" key="3">
    <source>
        <dbReference type="ARBA" id="ARBA00004763"/>
    </source>
</evidence>
<organism evidence="13 14">
    <name type="scientific">Thermobaculum terrenum (strain ATCC BAA-798 / CCMEE 7001 / YNP1)</name>
    <dbReference type="NCBI Taxonomy" id="525904"/>
    <lineage>
        <taxon>Bacteria</taxon>
        <taxon>Bacillati</taxon>
        <taxon>Chloroflexota</taxon>
        <taxon>Chloroflexia</taxon>
        <taxon>Candidatus Thermobaculales</taxon>
        <taxon>Candidatus Thermobaculaceae</taxon>
        <taxon>Thermobaculum</taxon>
    </lineage>
</organism>
<dbReference type="Proteomes" id="UP000000323">
    <property type="component" value="Chromosome 1"/>
</dbReference>
<dbReference type="InterPro" id="IPR006390">
    <property type="entry name" value="DHP_synth_dom"/>
</dbReference>
<dbReference type="AlphaFoldDB" id="D1CF86"/>
<dbReference type="Pfam" id="PF00809">
    <property type="entry name" value="Pterin_bind"/>
    <property type="match status" value="1"/>
</dbReference>
<gene>
    <name evidence="13" type="ordered locus">Tter_0675</name>
</gene>
<dbReference type="GO" id="GO:0046654">
    <property type="term" value="P:tetrahydrofolate biosynthetic process"/>
    <property type="evidence" value="ECO:0007669"/>
    <property type="project" value="TreeGrafter"/>
</dbReference>
<sequence>MVLRVSSEESLDDAILRYAENEGLAVLSGKEGALVIGSSQRCEWWAGRLASSYKDLSRQIRNVLRMNTPSVLYARDKTIELGSRTLVMGIVNISPDSFSGDGLEDISAAVSRVETFLDQGADIIDIGAMSTRPGSDPIPEEEEASRLKDLISRIRPMTDVPISADTYRLGPAQAALEAGADIINDVSGLRDPEMAKLVAAYEAGVVVMHMKGTPKDMQDNPQYDDLISEIYSELEAGVSRALDSGVRRESIIIDPGIGFGKTIEHNLEIIARLGEFKSMGYPVLIGTSRKGFIGRITGKDPQERKFGTAATVALSVAAGADIVRVHDVEQMLDVCLVADAIVRREFL</sequence>
<dbReference type="Gene3D" id="3.20.20.20">
    <property type="entry name" value="Dihydropteroate synthase-like"/>
    <property type="match status" value="1"/>
</dbReference>
<dbReference type="CDD" id="cd00739">
    <property type="entry name" value="DHPS"/>
    <property type="match status" value="1"/>
</dbReference>
<evidence type="ECO:0000256" key="6">
    <source>
        <dbReference type="ARBA" id="ARBA00016919"/>
    </source>
</evidence>
<dbReference type="STRING" id="525904.Tter_0675"/>
<comment type="pathway">
    <text evidence="3">Cofactor biosynthesis; tetrahydrofolate biosynthesis; 7,8-dihydrofolate from 2-amino-4-hydroxy-6-hydroxymethyl-7,8-dihydropteridine diphosphate and 4-aminobenzoate: step 1/2.</text>
</comment>
<dbReference type="SUPFAM" id="SSF51717">
    <property type="entry name" value="Dihydropteroate synthetase-like"/>
    <property type="match status" value="1"/>
</dbReference>
<keyword evidence="7 13" id="KW-0808">Transferase</keyword>
<evidence type="ECO:0000256" key="5">
    <source>
        <dbReference type="ARBA" id="ARBA00012458"/>
    </source>
</evidence>
<reference evidence="14" key="1">
    <citation type="journal article" date="2010" name="Stand. Genomic Sci.">
        <title>Complete genome sequence of 'Thermobaculum terrenum' type strain (YNP1).</title>
        <authorList>
            <person name="Kiss H."/>
            <person name="Cleland D."/>
            <person name="Lapidus A."/>
            <person name="Lucas S."/>
            <person name="Glavina Del Rio T."/>
            <person name="Nolan M."/>
            <person name="Tice H."/>
            <person name="Han C."/>
            <person name="Goodwin L."/>
            <person name="Pitluck S."/>
            <person name="Liolios K."/>
            <person name="Ivanova N."/>
            <person name="Mavromatis K."/>
            <person name="Ovchinnikova G."/>
            <person name="Pati A."/>
            <person name="Chen A."/>
            <person name="Palaniappan K."/>
            <person name="Land M."/>
            <person name="Hauser L."/>
            <person name="Chang Y."/>
            <person name="Jeffries C."/>
            <person name="Lu M."/>
            <person name="Brettin T."/>
            <person name="Detter J."/>
            <person name="Goker M."/>
            <person name="Tindall B."/>
            <person name="Beck B."/>
            <person name="McDermott T."/>
            <person name="Woyke T."/>
            <person name="Bristow J."/>
            <person name="Eisen J."/>
            <person name="Markowitz V."/>
            <person name="Hugenholtz P."/>
            <person name="Kyrpides N."/>
            <person name="Klenk H."/>
            <person name="Cheng J."/>
        </authorList>
    </citation>
    <scope>NUCLEOTIDE SEQUENCE [LARGE SCALE GENOMIC DNA]</scope>
    <source>
        <strain evidence="14">ATCC BAA-798 / YNP1</strain>
    </source>
</reference>
<evidence type="ECO:0000256" key="11">
    <source>
        <dbReference type="ARBA" id="ARBA00030193"/>
    </source>
</evidence>
<evidence type="ECO:0000259" key="12">
    <source>
        <dbReference type="PROSITE" id="PS50972"/>
    </source>
</evidence>
<evidence type="ECO:0000313" key="13">
    <source>
        <dbReference type="EMBL" id="ACZ41592.1"/>
    </source>
</evidence>